<comment type="caution">
    <text evidence="1">The sequence shown here is derived from an EMBL/GenBank/DDBJ whole genome shotgun (WGS) entry which is preliminary data.</text>
</comment>
<sequence>VPPVKMKGGPKTPFQAVGLQQTWQEDGLALSACLMPTDESPTQDLMLMKGRLKMIETKEDLQETSIFYQRISDILSYMWLPDIVWWRAELCSFFQNHLYPLLPEIPSALLSYTATVNPDLQPDKVISIALVRALTYVSHVIWLMSPCGDESPVAIKLAMLIFFLALDLRDHNDIQVRATFHVFQAVEKVLAMPSGFYWQTIETDEKYLPHGSDIKACRDTDTEVK</sequence>
<name>A0A2P4T997_BAMTH</name>
<protein>
    <submittedName>
        <fullName evidence="1">Uncharacterized protein</fullName>
    </submittedName>
</protein>
<dbReference type="Proteomes" id="UP000237246">
    <property type="component" value="Unassembled WGS sequence"/>
</dbReference>
<dbReference type="EMBL" id="PPHD01004593">
    <property type="protein sequence ID" value="POI32931.1"/>
    <property type="molecule type" value="Genomic_DNA"/>
</dbReference>
<dbReference type="OrthoDB" id="2162449at2759"/>
<reference evidence="1 2" key="1">
    <citation type="submission" date="2018-01" db="EMBL/GenBank/DDBJ databases">
        <title>Comparison of the Chinese Bamboo Partridge and Red Junglefowl genome sequences highlights the importance of demography in genome evolution.</title>
        <authorList>
            <person name="Tiley G.P."/>
            <person name="Kimball R.T."/>
            <person name="Braun E.L."/>
            <person name="Burleigh J.G."/>
        </authorList>
    </citation>
    <scope>NUCLEOTIDE SEQUENCE [LARGE SCALE GENOMIC DNA]</scope>
    <source>
        <strain evidence="1">RTK389</strain>
        <tissue evidence="1">Blood</tissue>
    </source>
</reference>
<feature type="non-terminal residue" evidence="1">
    <location>
        <position position="1"/>
    </location>
</feature>
<gene>
    <name evidence="1" type="ORF">CIB84_003317</name>
</gene>
<evidence type="ECO:0000313" key="1">
    <source>
        <dbReference type="EMBL" id="POI32931.1"/>
    </source>
</evidence>
<organism evidence="1 2">
    <name type="scientific">Bambusicola thoracicus</name>
    <name type="common">Chinese bamboo-partridge</name>
    <name type="synonym">Perdix thoracica</name>
    <dbReference type="NCBI Taxonomy" id="9083"/>
    <lineage>
        <taxon>Eukaryota</taxon>
        <taxon>Metazoa</taxon>
        <taxon>Chordata</taxon>
        <taxon>Craniata</taxon>
        <taxon>Vertebrata</taxon>
        <taxon>Euteleostomi</taxon>
        <taxon>Archelosauria</taxon>
        <taxon>Archosauria</taxon>
        <taxon>Dinosauria</taxon>
        <taxon>Saurischia</taxon>
        <taxon>Theropoda</taxon>
        <taxon>Coelurosauria</taxon>
        <taxon>Aves</taxon>
        <taxon>Neognathae</taxon>
        <taxon>Galloanserae</taxon>
        <taxon>Galliformes</taxon>
        <taxon>Phasianidae</taxon>
        <taxon>Perdicinae</taxon>
        <taxon>Bambusicola</taxon>
    </lineage>
</organism>
<proteinExistence type="predicted"/>
<accession>A0A2P4T997</accession>
<dbReference type="AlphaFoldDB" id="A0A2P4T997"/>
<keyword evidence="2" id="KW-1185">Reference proteome</keyword>
<evidence type="ECO:0000313" key="2">
    <source>
        <dbReference type="Proteomes" id="UP000237246"/>
    </source>
</evidence>